<accession>A0A9J6AVC8</accession>
<evidence type="ECO:0000313" key="1">
    <source>
        <dbReference type="EMBL" id="KAG5628313.1"/>
    </source>
</evidence>
<reference evidence="1 2" key="1">
    <citation type="submission" date="2020-09" db="EMBL/GenBank/DDBJ databases">
        <title>De no assembly of potato wild relative species, Solanum commersonii.</title>
        <authorList>
            <person name="Cho K."/>
        </authorList>
    </citation>
    <scope>NUCLEOTIDE SEQUENCE [LARGE SCALE GENOMIC DNA]</scope>
    <source>
        <strain evidence="1">LZ3.2</strain>
        <tissue evidence="1">Leaf</tissue>
    </source>
</reference>
<name>A0A9J6AVC8_SOLCO</name>
<dbReference type="EMBL" id="JACXVP010000001">
    <property type="protein sequence ID" value="KAG5628313.1"/>
    <property type="molecule type" value="Genomic_DNA"/>
</dbReference>
<proteinExistence type="predicted"/>
<dbReference type="AlphaFoldDB" id="A0A9J6AVC8"/>
<protein>
    <recommendedName>
        <fullName evidence="3">NAC domain-containing protein</fullName>
    </recommendedName>
</protein>
<dbReference type="Proteomes" id="UP000824120">
    <property type="component" value="Chromosome 1"/>
</dbReference>
<evidence type="ECO:0008006" key="3">
    <source>
        <dbReference type="Google" id="ProtNLM"/>
    </source>
</evidence>
<comment type="caution">
    <text evidence="1">The sequence shown here is derived from an EMBL/GenBank/DDBJ whole genome shotgun (WGS) entry which is preliminary data.</text>
</comment>
<sequence>MDKINEYWKATDKNMMDYLVRYNRKIDPIFDPNKRLMGYVKISWWYYYCGEKKKRMRKSEWHMREYYVVPKINSQCNSEEKGVIFDMMFKNQKRKRNTNDNDNNNDQDDEMQIVQSPRGVQLDDHQDSIANQITQSLQGIHL</sequence>
<organism evidence="1 2">
    <name type="scientific">Solanum commersonii</name>
    <name type="common">Commerson's wild potato</name>
    <name type="synonym">Commerson's nightshade</name>
    <dbReference type="NCBI Taxonomy" id="4109"/>
    <lineage>
        <taxon>Eukaryota</taxon>
        <taxon>Viridiplantae</taxon>
        <taxon>Streptophyta</taxon>
        <taxon>Embryophyta</taxon>
        <taxon>Tracheophyta</taxon>
        <taxon>Spermatophyta</taxon>
        <taxon>Magnoliopsida</taxon>
        <taxon>eudicotyledons</taxon>
        <taxon>Gunneridae</taxon>
        <taxon>Pentapetalae</taxon>
        <taxon>asterids</taxon>
        <taxon>lamiids</taxon>
        <taxon>Solanales</taxon>
        <taxon>Solanaceae</taxon>
        <taxon>Solanoideae</taxon>
        <taxon>Solaneae</taxon>
        <taxon>Solanum</taxon>
    </lineage>
</organism>
<keyword evidence="2" id="KW-1185">Reference proteome</keyword>
<evidence type="ECO:0000313" key="2">
    <source>
        <dbReference type="Proteomes" id="UP000824120"/>
    </source>
</evidence>
<dbReference type="OrthoDB" id="10441946at2759"/>
<gene>
    <name evidence="1" type="ORF">H5410_000030</name>
</gene>